<dbReference type="EMBL" id="BRPK01000013">
    <property type="protein sequence ID" value="GLB43283.1"/>
    <property type="molecule type" value="Genomic_DNA"/>
</dbReference>
<protein>
    <submittedName>
        <fullName evidence="3">Glycosyltransferase family 15 protein</fullName>
    </submittedName>
</protein>
<dbReference type="GO" id="GO:0006493">
    <property type="term" value="P:protein O-linked glycosylation"/>
    <property type="evidence" value="ECO:0007669"/>
    <property type="project" value="TreeGrafter"/>
</dbReference>
<evidence type="ECO:0000256" key="2">
    <source>
        <dbReference type="ARBA" id="ARBA00022679"/>
    </source>
</evidence>
<keyword evidence="2" id="KW-0808">Transferase</keyword>
<dbReference type="PANTHER" id="PTHR31121">
    <property type="entry name" value="ALPHA-1,2 MANNOSYLTRANSFERASE KTR1"/>
    <property type="match status" value="1"/>
</dbReference>
<dbReference type="GO" id="GO:0000032">
    <property type="term" value="P:cell wall mannoprotein biosynthetic process"/>
    <property type="evidence" value="ECO:0007669"/>
    <property type="project" value="TreeGrafter"/>
</dbReference>
<dbReference type="Gene3D" id="3.90.550.10">
    <property type="entry name" value="Spore Coat Polysaccharide Biosynthesis Protein SpsA, Chain A"/>
    <property type="match status" value="1"/>
</dbReference>
<keyword evidence="4" id="KW-1185">Reference proteome</keyword>
<reference evidence="3" key="1">
    <citation type="submission" date="2022-07" db="EMBL/GenBank/DDBJ databases">
        <title>The genome of Lyophyllum shimeji provides insight into the initial evolution of ectomycorrhizal fungal genome.</title>
        <authorList>
            <person name="Kobayashi Y."/>
            <person name="Shibata T."/>
            <person name="Hirakawa H."/>
            <person name="Shigenobu S."/>
            <person name="Nishiyama T."/>
            <person name="Yamada A."/>
            <person name="Hasebe M."/>
            <person name="Kawaguchi M."/>
        </authorList>
    </citation>
    <scope>NUCLEOTIDE SEQUENCE</scope>
    <source>
        <strain evidence="3">AT787</strain>
    </source>
</reference>
<evidence type="ECO:0000313" key="3">
    <source>
        <dbReference type="EMBL" id="GLB43283.1"/>
    </source>
</evidence>
<comment type="similarity">
    <text evidence="1">Belongs to the glycosyltransferase 15 family.</text>
</comment>
<dbReference type="GO" id="GO:0005794">
    <property type="term" value="C:Golgi apparatus"/>
    <property type="evidence" value="ECO:0007669"/>
    <property type="project" value="TreeGrafter"/>
</dbReference>
<evidence type="ECO:0000256" key="1">
    <source>
        <dbReference type="ARBA" id="ARBA00007677"/>
    </source>
</evidence>
<dbReference type="InterPro" id="IPR002685">
    <property type="entry name" value="Glyco_trans_15"/>
</dbReference>
<name>A0A9P3US43_LYOSH</name>
<dbReference type="AlphaFoldDB" id="A0A9P3US43"/>
<dbReference type="OrthoDB" id="439943at2759"/>
<organism evidence="3 4">
    <name type="scientific">Lyophyllum shimeji</name>
    <name type="common">Hon-shimeji</name>
    <name type="synonym">Tricholoma shimeji</name>
    <dbReference type="NCBI Taxonomy" id="47721"/>
    <lineage>
        <taxon>Eukaryota</taxon>
        <taxon>Fungi</taxon>
        <taxon>Dikarya</taxon>
        <taxon>Basidiomycota</taxon>
        <taxon>Agaricomycotina</taxon>
        <taxon>Agaricomycetes</taxon>
        <taxon>Agaricomycetidae</taxon>
        <taxon>Agaricales</taxon>
        <taxon>Tricholomatineae</taxon>
        <taxon>Lyophyllaceae</taxon>
        <taxon>Lyophyllum</taxon>
    </lineage>
</organism>
<dbReference type="SUPFAM" id="SSF53448">
    <property type="entry name" value="Nucleotide-diphospho-sugar transferases"/>
    <property type="match status" value="1"/>
</dbReference>
<dbReference type="InterPro" id="IPR029044">
    <property type="entry name" value="Nucleotide-diphossugar_trans"/>
</dbReference>
<dbReference type="PANTHER" id="PTHR31121:SF10">
    <property type="entry name" value="MANNOSYLTRANSFERASE KTR2-RELATED"/>
    <property type="match status" value="1"/>
</dbReference>
<dbReference type="GO" id="GO:0016020">
    <property type="term" value="C:membrane"/>
    <property type="evidence" value="ECO:0007669"/>
    <property type="project" value="InterPro"/>
</dbReference>
<evidence type="ECO:0000313" key="4">
    <source>
        <dbReference type="Proteomes" id="UP001063166"/>
    </source>
</evidence>
<accession>A0A9P3US43</accession>
<sequence>MMSSTSMIFRRPQAIIFLCTAVLVLTFLLSRSSHGLKLRSDTAFHDNDDGATTKPKGVILMLLPPSRIHQATLALRNVEDRFNRRLKYPYVLFMVEGEYEQVTELERERIDYITEGRAKFAEVPRSQWDVPDWMDKSLVEASLDRIGFSHGYRAMCRFYSGFFWKHPALAPYDWLWRLDTDIEFHCDIPYDPIERMVQNTALYGFVQVAYDAEWVQPSLASNVSAFMASVHDGSTSLAFPDDANHAFVWHGKEGVEKAMRGDAGNQEWTKRCMYNNFEISHRSVWESDLYTKFFEFLDRAGGFFYERWSDSPIHSFGISMSLRKDQVLQFKDMGYQHQGWEYECPAQSSLCTCLKEKEFENFKDGGEGWFEPDGRT</sequence>
<proteinExistence type="inferred from homology"/>
<dbReference type="Proteomes" id="UP001063166">
    <property type="component" value="Unassembled WGS sequence"/>
</dbReference>
<comment type="caution">
    <text evidence="3">The sequence shown here is derived from an EMBL/GenBank/DDBJ whole genome shotgun (WGS) entry which is preliminary data.</text>
</comment>
<dbReference type="GO" id="GO:0006487">
    <property type="term" value="P:protein N-linked glycosylation"/>
    <property type="evidence" value="ECO:0007669"/>
    <property type="project" value="TreeGrafter"/>
</dbReference>
<gene>
    <name evidence="3" type="ORF">LshimejAT787_1301840</name>
</gene>
<dbReference type="Pfam" id="PF01793">
    <property type="entry name" value="Glyco_transf_15"/>
    <property type="match status" value="1"/>
</dbReference>
<dbReference type="GO" id="GO:0000026">
    <property type="term" value="F:alpha-1,2-mannosyltransferase activity"/>
    <property type="evidence" value="ECO:0007669"/>
    <property type="project" value="TreeGrafter"/>
</dbReference>